<dbReference type="GO" id="GO:0008236">
    <property type="term" value="F:serine-type peptidase activity"/>
    <property type="evidence" value="ECO:0007669"/>
    <property type="project" value="UniProtKB-KW"/>
</dbReference>
<dbReference type="GO" id="GO:0003676">
    <property type="term" value="F:nucleic acid binding"/>
    <property type="evidence" value="ECO:0007669"/>
    <property type="project" value="InterPro"/>
</dbReference>
<dbReference type="AlphaFoldDB" id="A0A7W8CT96"/>
<feature type="domain" description="DNA/RNA non-specific endonuclease/pyrophosphatase/phosphodiesterase" evidence="5">
    <location>
        <begin position="354"/>
        <end position="559"/>
    </location>
</feature>
<keyword evidence="1" id="KW-0720">Serine protease</keyword>
<evidence type="ECO:0000256" key="2">
    <source>
        <dbReference type="PIRSR" id="PIRSR640255-1"/>
    </source>
</evidence>
<keyword evidence="1" id="KW-0645">Protease</keyword>
<dbReference type="RefSeq" id="WP_135501794.1">
    <property type="nucleotide sequence ID" value="NZ_JACHHE010000003.1"/>
</dbReference>
<evidence type="ECO:0000256" key="3">
    <source>
        <dbReference type="PIRSR" id="PIRSR640255-2"/>
    </source>
</evidence>
<dbReference type="InterPro" id="IPR009003">
    <property type="entry name" value="Peptidase_S1_PA"/>
</dbReference>
<dbReference type="Pfam" id="PF01223">
    <property type="entry name" value="Endonuclease_NS"/>
    <property type="match status" value="1"/>
</dbReference>
<dbReference type="SMART" id="SM00477">
    <property type="entry name" value="NUC"/>
    <property type="match status" value="1"/>
</dbReference>
<reference evidence="6 7" key="1">
    <citation type="submission" date="2020-08" db="EMBL/GenBank/DDBJ databases">
        <title>Genomic Encyclopedia of Type Strains, Phase IV (KMG-IV): sequencing the most valuable type-strain genomes for metagenomic binning, comparative biology and taxonomic classification.</title>
        <authorList>
            <person name="Goeker M."/>
        </authorList>
    </citation>
    <scope>NUCLEOTIDE SEQUENCE [LARGE SCALE GENOMIC DNA]</scope>
    <source>
        <strain evidence="6 7">DSM 15895</strain>
    </source>
</reference>
<dbReference type="GO" id="GO:0004519">
    <property type="term" value="F:endonuclease activity"/>
    <property type="evidence" value="ECO:0007669"/>
    <property type="project" value="UniProtKB-KW"/>
</dbReference>
<dbReference type="SMART" id="SM00892">
    <property type="entry name" value="Endonuclease_NS"/>
    <property type="match status" value="1"/>
</dbReference>
<dbReference type="GO" id="GO:0046872">
    <property type="term" value="F:metal ion binding"/>
    <property type="evidence" value="ECO:0007669"/>
    <property type="project" value="UniProtKB-KW"/>
</dbReference>
<sequence length="580" mass="64316">MTEGRMEKIEQQALARYQKLEQQRAMEATAAAGPEAMNVRISVINPHDSLATERIIHNSDLFPIAYLEGGLNAGKAVCRISLRNHQGQIKGYGTGFLISQSLILTNNHVVDTYDTALNAVAEFNYEDDVNFMPRTIVSFRLEPERLFITDEALDFSIIAIQEKALSGALVSDFGHLPLLPMPGKILEGEYVSIIQHPQGGPKAVTVRENEVKFLSDDFVHYVSDTEPGSSGSPVFNDQWIVAALHHAGVPDPNDPSKWIANEGIRISSILRHLEGVRGNLDAAESRLLDVLLPQAPIPDDGLLPIEVGELAADWYSDATGYDAAFLGLGKEVPLPPVRNGADVAETLDGGTKLDYTHFSIVMSRSRRLAYYSAVNIDGSQLVSVQRSNDKWYFDPRLAREFQSGPELYARNDLDRGHLTRRQDPNWGRDAVQANAHTFHFTNSAPQHKALNQKTWLSLEDYILENAAANGFKVNVFTGPVFREDDVLYRGEFRIPAEFWKVAVMAKEDGTLSATAYLLTQRDLIGDLEFAYGQFQTFQVPVALLDKLAGIDFSGLQLHDPLANLEGAGGRRIESKRDILF</sequence>
<evidence type="ECO:0000313" key="7">
    <source>
        <dbReference type="Proteomes" id="UP000525923"/>
    </source>
</evidence>
<dbReference type="InterPro" id="IPR040255">
    <property type="entry name" value="Non-specific_endonuclease"/>
</dbReference>
<dbReference type="InterPro" id="IPR001604">
    <property type="entry name" value="Endo_G_ENPP1-like_dom"/>
</dbReference>
<dbReference type="PANTHER" id="PTHR13966:SF5">
    <property type="entry name" value="ENDONUCLEASE G, MITOCHONDRIAL"/>
    <property type="match status" value="1"/>
</dbReference>
<proteinExistence type="predicted"/>
<dbReference type="Proteomes" id="UP000525923">
    <property type="component" value="Unassembled WGS sequence"/>
</dbReference>
<dbReference type="PANTHER" id="PTHR13966">
    <property type="entry name" value="ENDONUCLEASE RELATED"/>
    <property type="match status" value="1"/>
</dbReference>
<dbReference type="InterPro" id="IPR020821">
    <property type="entry name" value="ENPP1-3/EXOG-like_nuc-like"/>
</dbReference>
<keyword evidence="3" id="KW-0479">Metal-binding</keyword>
<keyword evidence="6" id="KW-0378">Hydrolase</keyword>
<dbReference type="OrthoDB" id="9770276at2"/>
<dbReference type="SUPFAM" id="SSF50494">
    <property type="entry name" value="Trypsin-like serine proteases"/>
    <property type="match status" value="1"/>
</dbReference>
<evidence type="ECO:0000256" key="1">
    <source>
        <dbReference type="ARBA" id="ARBA00022825"/>
    </source>
</evidence>
<protein>
    <submittedName>
        <fullName evidence="6">Endonuclease G</fullName>
    </submittedName>
</protein>
<dbReference type="SUPFAM" id="SSF54060">
    <property type="entry name" value="His-Me finger endonucleases"/>
    <property type="match status" value="1"/>
</dbReference>
<feature type="binding site" evidence="3">
    <location>
        <position position="451"/>
    </location>
    <ligand>
        <name>Mg(2+)</name>
        <dbReference type="ChEBI" id="CHEBI:18420"/>
        <note>catalytic</note>
    </ligand>
</feature>
<dbReference type="Gene3D" id="2.40.10.10">
    <property type="entry name" value="Trypsin-like serine proteases"/>
    <property type="match status" value="2"/>
</dbReference>
<keyword evidence="6" id="KW-0540">Nuclease</keyword>
<dbReference type="InterPro" id="IPR043504">
    <property type="entry name" value="Peptidase_S1_PA_chymotrypsin"/>
</dbReference>
<dbReference type="EMBL" id="JACHHE010000003">
    <property type="protein sequence ID" value="MBB5180078.1"/>
    <property type="molecule type" value="Genomic_DNA"/>
</dbReference>
<dbReference type="InterPro" id="IPR044929">
    <property type="entry name" value="DNA/RNA_non-sp_Endonuclease_sf"/>
</dbReference>
<keyword evidence="7" id="KW-1185">Reference proteome</keyword>
<keyword evidence="6" id="KW-0255">Endonuclease</keyword>
<accession>A0A7W8CT96</accession>
<comment type="caution">
    <text evidence="6">The sequence shown here is derived from an EMBL/GenBank/DDBJ whole genome shotgun (WGS) entry which is preliminary data.</text>
</comment>
<dbReference type="Gene3D" id="3.40.570.10">
    <property type="entry name" value="Extracellular Endonuclease, subunit A"/>
    <property type="match status" value="1"/>
</dbReference>
<name>A0A7W8CT96_9BACL</name>
<dbReference type="InterPro" id="IPR044925">
    <property type="entry name" value="His-Me_finger_sf"/>
</dbReference>
<dbReference type="CDD" id="cd00091">
    <property type="entry name" value="NUC"/>
    <property type="match status" value="1"/>
</dbReference>
<evidence type="ECO:0000313" key="6">
    <source>
        <dbReference type="EMBL" id="MBB5180078.1"/>
    </source>
</evidence>
<evidence type="ECO:0000259" key="5">
    <source>
        <dbReference type="SMART" id="SM00892"/>
    </source>
</evidence>
<feature type="domain" description="ENPP1-3/EXOG-like endonuclease/phosphodiesterase" evidence="4">
    <location>
        <begin position="355"/>
        <end position="559"/>
    </location>
</feature>
<gene>
    <name evidence="6" type="ORF">HNQ44_001502</name>
</gene>
<dbReference type="Pfam" id="PF13365">
    <property type="entry name" value="Trypsin_2"/>
    <property type="match status" value="1"/>
</dbReference>
<feature type="active site" description="Proton acceptor" evidence="2">
    <location>
        <position position="417"/>
    </location>
</feature>
<organism evidence="6 7">
    <name type="scientific">Planococcus koreensis</name>
    <dbReference type="NCBI Taxonomy" id="112331"/>
    <lineage>
        <taxon>Bacteria</taxon>
        <taxon>Bacillati</taxon>
        <taxon>Bacillota</taxon>
        <taxon>Bacilli</taxon>
        <taxon>Bacillales</taxon>
        <taxon>Caryophanaceae</taxon>
        <taxon>Planococcus</taxon>
    </lineage>
</organism>
<evidence type="ECO:0000259" key="4">
    <source>
        <dbReference type="SMART" id="SM00477"/>
    </source>
</evidence>